<evidence type="ECO:0000313" key="2">
    <source>
        <dbReference type="Proteomes" id="UP001237642"/>
    </source>
</evidence>
<protein>
    <submittedName>
        <fullName evidence="1">Uncharacterized protein</fullName>
    </submittedName>
</protein>
<accession>A0AAD8J2I8</accession>
<dbReference type="Proteomes" id="UP001237642">
    <property type="component" value="Unassembled WGS sequence"/>
</dbReference>
<sequence length="279" mass="30999">MPLHAPVAPSSEDSTDYRKQWCESCGFRQIAEPLTDNITLKTVIDSLPQKLVARLDFEMSVLSAPVAPSSEDSTDYRKQLCESCGFRQIAEPLTDNITLKTVIDSFPQKLVARLDFEMSNLSAPVAPSSEDSTDYRKQLCESCGFRQIAEPLTDNITLKTVIDSFPQKLVARLMANTAWHLAEAKEFNASPIFWKAIILHNVALDAYSSLVLTIIERSMLALSQWYSTQLLTYPSNPPMSGIQPRSNSSAQFTATIFVGNESLLHSITAKCIHNQVAHN</sequence>
<organism evidence="1 2">
    <name type="scientific">Heracleum sosnowskyi</name>
    <dbReference type="NCBI Taxonomy" id="360622"/>
    <lineage>
        <taxon>Eukaryota</taxon>
        <taxon>Viridiplantae</taxon>
        <taxon>Streptophyta</taxon>
        <taxon>Embryophyta</taxon>
        <taxon>Tracheophyta</taxon>
        <taxon>Spermatophyta</taxon>
        <taxon>Magnoliopsida</taxon>
        <taxon>eudicotyledons</taxon>
        <taxon>Gunneridae</taxon>
        <taxon>Pentapetalae</taxon>
        <taxon>asterids</taxon>
        <taxon>campanulids</taxon>
        <taxon>Apiales</taxon>
        <taxon>Apiaceae</taxon>
        <taxon>Apioideae</taxon>
        <taxon>apioid superclade</taxon>
        <taxon>Tordylieae</taxon>
        <taxon>Tordyliinae</taxon>
        <taxon>Heracleum</taxon>
    </lineage>
</organism>
<proteinExistence type="predicted"/>
<dbReference type="AlphaFoldDB" id="A0AAD8J2I8"/>
<reference evidence="1" key="1">
    <citation type="submission" date="2023-02" db="EMBL/GenBank/DDBJ databases">
        <title>Genome of toxic invasive species Heracleum sosnowskyi carries increased number of genes despite the absence of recent whole-genome duplications.</title>
        <authorList>
            <person name="Schelkunov M."/>
            <person name="Shtratnikova V."/>
            <person name="Makarenko M."/>
            <person name="Klepikova A."/>
            <person name="Omelchenko D."/>
            <person name="Novikova G."/>
            <person name="Obukhova E."/>
            <person name="Bogdanov V."/>
            <person name="Penin A."/>
            <person name="Logacheva M."/>
        </authorList>
    </citation>
    <scope>NUCLEOTIDE SEQUENCE</scope>
    <source>
        <strain evidence="1">Hsosn_3</strain>
        <tissue evidence="1">Leaf</tissue>
    </source>
</reference>
<keyword evidence="2" id="KW-1185">Reference proteome</keyword>
<dbReference type="EMBL" id="JAUIZM010000002">
    <property type="protein sequence ID" value="KAK1395873.1"/>
    <property type="molecule type" value="Genomic_DNA"/>
</dbReference>
<evidence type="ECO:0000313" key="1">
    <source>
        <dbReference type="EMBL" id="KAK1395873.1"/>
    </source>
</evidence>
<gene>
    <name evidence="1" type="ORF">POM88_005736</name>
</gene>
<name>A0AAD8J2I8_9APIA</name>
<comment type="caution">
    <text evidence="1">The sequence shown here is derived from an EMBL/GenBank/DDBJ whole genome shotgun (WGS) entry which is preliminary data.</text>
</comment>
<reference evidence="1" key="2">
    <citation type="submission" date="2023-05" db="EMBL/GenBank/DDBJ databases">
        <authorList>
            <person name="Schelkunov M.I."/>
        </authorList>
    </citation>
    <scope>NUCLEOTIDE SEQUENCE</scope>
    <source>
        <strain evidence="1">Hsosn_3</strain>
        <tissue evidence="1">Leaf</tissue>
    </source>
</reference>